<dbReference type="EMBL" id="JAVDQH010000004">
    <property type="protein sequence ID" value="MDR6243431.1"/>
    <property type="molecule type" value="Genomic_DNA"/>
</dbReference>
<proteinExistence type="predicted"/>
<dbReference type="InterPro" id="IPR011047">
    <property type="entry name" value="Quinoprotein_ADH-like_sf"/>
</dbReference>
<organism evidence="3 4">
    <name type="scientific">Paenibacillus hunanensis</name>
    <dbReference type="NCBI Taxonomy" id="539262"/>
    <lineage>
        <taxon>Bacteria</taxon>
        <taxon>Bacillati</taxon>
        <taxon>Bacillota</taxon>
        <taxon>Bacilli</taxon>
        <taxon>Bacillales</taxon>
        <taxon>Paenibacillaceae</taxon>
        <taxon>Paenibacillus</taxon>
    </lineage>
</organism>
<keyword evidence="1" id="KW-0732">Signal</keyword>
<feature type="domain" description="Pyrrolo-quinoline quinone repeat" evidence="2">
    <location>
        <begin position="97"/>
        <end position="187"/>
    </location>
</feature>
<dbReference type="Gene3D" id="2.130.10.10">
    <property type="entry name" value="YVTN repeat-like/Quinoprotein amine dehydrogenase"/>
    <property type="match status" value="1"/>
</dbReference>
<dbReference type="InterPro" id="IPR015943">
    <property type="entry name" value="WD40/YVTN_repeat-like_dom_sf"/>
</dbReference>
<feature type="chain" id="PRO_5045763354" description="Pyrrolo-quinoline quinone repeat domain-containing protein" evidence="1">
    <location>
        <begin position="33"/>
        <end position="417"/>
    </location>
</feature>
<feature type="signal peptide" evidence="1">
    <location>
        <begin position="1"/>
        <end position="32"/>
    </location>
</feature>
<keyword evidence="4" id="KW-1185">Reference proteome</keyword>
<dbReference type="InterPro" id="IPR018391">
    <property type="entry name" value="PQQ_b-propeller_rpt"/>
</dbReference>
<evidence type="ECO:0000313" key="4">
    <source>
        <dbReference type="Proteomes" id="UP001185028"/>
    </source>
</evidence>
<sequence length="417" mass="45714">MKSSHHSHRSYAWTSALLAGVLGMSIALPAFAAETVTRLSPASWSSPPLLADVVDNALASRVTDVHAVPSKSLVYVHTQQDIPNTTGKTQNSWYLDTLKAYSSTTGKLQWSYSLHKPAGAYTLSTQSVYTSYGTVYMYAEYSDGTYQLYSIHSSGKLNWQKPLSDAANITLMKDGSLLVASRGTVNSEGIIRSTLQRYDNNGKLLNQQPIQGSLLKAEGNRILIAASKLNKNANGWEMVPNPQVDVYGLELKRLYSYTFPPKSNIYGDGSDSMFVLKDGTVLIRANIDDVGNKLFGFDPKGKLMWGRVIPGGSIAQSTGTGYITYENNTLQLYNTSSGKAIASVTLEGTPADYTWVLRTSDGNLMINMDDRTYIVYPSTLAIVETIDTTNLGSPIDYVNRTVYSVKDGTLYKYVIKK</sequence>
<accession>A0ABU1IVZ2</accession>
<comment type="caution">
    <text evidence="3">The sequence shown here is derived from an EMBL/GenBank/DDBJ whole genome shotgun (WGS) entry which is preliminary data.</text>
</comment>
<dbReference type="SUPFAM" id="SSF50998">
    <property type="entry name" value="Quinoprotein alcohol dehydrogenase-like"/>
    <property type="match status" value="1"/>
</dbReference>
<dbReference type="InterPro" id="IPR002372">
    <property type="entry name" value="PQQ_rpt_dom"/>
</dbReference>
<protein>
    <recommendedName>
        <fullName evidence="2">Pyrrolo-quinoline quinone repeat domain-containing protein</fullName>
    </recommendedName>
</protein>
<evidence type="ECO:0000259" key="2">
    <source>
        <dbReference type="Pfam" id="PF13360"/>
    </source>
</evidence>
<dbReference type="Proteomes" id="UP001185028">
    <property type="component" value="Unassembled WGS sequence"/>
</dbReference>
<dbReference type="SMART" id="SM00564">
    <property type="entry name" value="PQQ"/>
    <property type="match status" value="3"/>
</dbReference>
<gene>
    <name evidence="3" type="ORF">JOC58_001318</name>
</gene>
<evidence type="ECO:0000313" key="3">
    <source>
        <dbReference type="EMBL" id="MDR6243431.1"/>
    </source>
</evidence>
<evidence type="ECO:0000256" key="1">
    <source>
        <dbReference type="SAM" id="SignalP"/>
    </source>
</evidence>
<name>A0ABU1IVZ2_9BACL</name>
<dbReference type="RefSeq" id="WP_188773623.1">
    <property type="nucleotide sequence ID" value="NZ_BMMB01000001.1"/>
</dbReference>
<dbReference type="Pfam" id="PF13360">
    <property type="entry name" value="PQQ_2"/>
    <property type="match status" value="1"/>
</dbReference>
<reference evidence="3 4" key="1">
    <citation type="submission" date="2023-07" db="EMBL/GenBank/DDBJ databases">
        <title>Genomic Encyclopedia of Type Strains, Phase IV (KMG-IV): sequencing the most valuable type-strain genomes for metagenomic binning, comparative biology and taxonomic classification.</title>
        <authorList>
            <person name="Goeker M."/>
        </authorList>
    </citation>
    <scope>NUCLEOTIDE SEQUENCE [LARGE SCALE GENOMIC DNA]</scope>
    <source>
        <strain evidence="3 4">DSM 22170</strain>
    </source>
</reference>